<dbReference type="AlphaFoldDB" id="A0AAJ1QM13"/>
<protein>
    <submittedName>
        <fullName evidence="2">Uncharacterized protein</fullName>
    </submittedName>
</protein>
<feature type="transmembrane region" description="Helical" evidence="1">
    <location>
        <begin position="66"/>
        <end position="87"/>
    </location>
</feature>
<dbReference type="EMBL" id="JAUCFI010000003">
    <property type="protein sequence ID" value="MDM5284004.1"/>
    <property type="molecule type" value="Genomic_DNA"/>
</dbReference>
<keyword evidence="1" id="KW-0472">Membrane</keyword>
<reference evidence="2" key="1">
    <citation type="submission" date="2023-06" db="EMBL/GenBank/DDBJ databases">
        <title>Comparative genomics of Bacillaceae isolates and their secondary metabolite potential.</title>
        <authorList>
            <person name="Song L."/>
            <person name="Nielsen L.J."/>
            <person name="Mohite O."/>
            <person name="Xu X."/>
            <person name="Weber T."/>
            <person name="Kovacs A.T."/>
        </authorList>
    </citation>
    <scope>NUCLEOTIDE SEQUENCE</scope>
    <source>
        <strain evidence="2">G1S1</strain>
    </source>
</reference>
<feature type="transmembrane region" description="Helical" evidence="1">
    <location>
        <begin position="16"/>
        <end position="37"/>
    </location>
</feature>
<evidence type="ECO:0000313" key="2">
    <source>
        <dbReference type="EMBL" id="MDM5284004.1"/>
    </source>
</evidence>
<organism evidence="2 3">
    <name type="scientific">Peribacillus frigoritolerans</name>
    <dbReference type="NCBI Taxonomy" id="450367"/>
    <lineage>
        <taxon>Bacteria</taxon>
        <taxon>Bacillati</taxon>
        <taxon>Bacillota</taxon>
        <taxon>Bacilli</taxon>
        <taxon>Bacillales</taxon>
        <taxon>Bacillaceae</taxon>
        <taxon>Peribacillus</taxon>
    </lineage>
</organism>
<keyword evidence="1" id="KW-1133">Transmembrane helix</keyword>
<dbReference type="RefSeq" id="WP_289349721.1">
    <property type="nucleotide sequence ID" value="NZ_JAUCFI010000003.1"/>
</dbReference>
<dbReference type="Proteomes" id="UP001238973">
    <property type="component" value="Unassembled WGS sequence"/>
</dbReference>
<keyword evidence="1" id="KW-0812">Transmembrane</keyword>
<evidence type="ECO:0000256" key="1">
    <source>
        <dbReference type="SAM" id="Phobius"/>
    </source>
</evidence>
<gene>
    <name evidence="2" type="ORF">QUF85_11900</name>
</gene>
<accession>A0AAJ1QM13</accession>
<name>A0AAJ1QM13_9BACI</name>
<comment type="caution">
    <text evidence="2">The sequence shown here is derived from an EMBL/GenBank/DDBJ whole genome shotgun (WGS) entry which is preliminary data.</text>
</comment>
<sequence length="170" mass="19851">MSTFEKDYLMFRYRRIYSILIVIAIIIFILGISITLFDDQLARILLSNSEEADGIKTEWIGFWGNLLGSCLQGIATAAGIFVTVQMFTTDKLDKKELEKNEREREENDQYISNFGKVLSAYDQLYQLLSKYNSLDSFYRKRELVEDFAHTINDGEIFARLSVMQRVIYNH</sequence>
<evidence type="ECO:0000313" key="3">
    <source>
        <dbReference type="Proteomes" id="UP001238973"/>
    </source>
</evidence>
<proteinExistence type="predicted"/>